<dbReference type="AlphaFoldDB" id="A0A2T5GKI6"/>
<dbReference type="EMBL" id="QAOG01000004">
    <property type="protein sequence ID" value="PTQ59809.1"/>
    <property type="molecule type" value="Genomic_DNA"/>
</dbReference>
<dbReference type="Gene3D" id="3.30.200.20">
    <property type="entry name" value="Phosphorylase Kinase, domain 1"/>
    <property type="match status" value="1"/>
</dbReference>
<dbReference type="CDD" id="cd05154">
    <property type="entry name" value="ACAD10_11_N-like"/>
    <property type="match status" value="1"/>
</dbReference>
<dbReference type="PANTHER" id="PTHR47829:SF1">
    <property type="entry name" value="HAD FAMILY PHOSPHATASE"/>
    <property type="match status" value="1"/>
</dbReference>
<dbReference type="InterPro" id="IPR002575">
    <property type="entry name" value="Aminoglycoside_PTrfase"/>
</dbReference>
<dbReference type="GO" id="GO:0016301">
    <property type="term" value="F:kinase activity"/>
    <property type="evidence" value="ECO:0007669"/>
    <property type="project" value="UniProtKB-KW"/>
</dbReference>
<evidence type="ECO:0000313" key="2">
    <source>
        <dbReference type="EMBL" id="PTQ59809.1"/>
    </source>
</evidence>
<dbReference type="Pfam" id="PF01636">
    <property type="entry name" value="APH"/>
    <property type="match status" value="1"/>
</dbReference>
<dbReference type="SUPFAM" id="SSF56112">
    <property type="entry name" value="Protein kinase-like (PK-like)"/>
    <property type="match status" value="1"/>
</dbReference>
<keyword evidence="3" id="KW-1185">Reference proteome</keyword>
<proteinExistence type="predicted"/>
<organism evidence="2 3">
    <name type="scientific">Sphingomonas aurantiaca</name>
    <dbReference type="NCBI Taxonomy" id="185949"/>
    <lineage>
        <taxon>Bacteria</taxon>
        <taxon>Pseudomonadati</taxon>
        <taxon>Pseudomonadota</taxon>
        <taxon>Alphaproteobacteria</taxon>
        <taxon>Sphingomonadales</taxon>
        <taxon>Sphingomonadaceae</taxon>
        <taxon>Sphingomonas</taxon>
    </lineage>
</organism>
<dbReference type="InterPro" id="IPR052898">
    <property type="entry name" value="ACAD10-like"/>
</dbReference>
<dbReference type="InterPro" id="IPR041726">
    <property type="entry name" value="ACAD10_11_N"/>
</dbReference>
<keyword evidence="2" id="KW-0808">Transferase</keyword>
<sequence length="355" mass="38749">MTSDAATSMVGTIAVGDKDRLDLDALGAWMTANVPGFTGPLTYAKFAGGQSNPTYRLDTPDRAYVLRRKPFGPILPSAHAVDREYRVIAGLHPTGFPVPKPYGLCEDPGVIGAAFYVMEMVEGRTIWDGAMPGATPAERTAHYEAMVDTLAALHTTDYAAAGLGDYGKPGNYFERQVGRWTKQYRAAETERMESVERLIEWLPRTLPEQTRTSIVHGDYRIDNMIFAPAEPKVIAVLDWELSTLGDPLADFSYLLMSWVTEPEGRSGVLGMTGPETGIPTIEQVVERYCAATGRDGVPDLNWYFAYNLFRLTGIVQGIKKRIIDGTASSAQAEKTVAKIRGLADAAWDFAVKAGA</sequence>
<reference evidence="2 3" key="1">
    <citation type="submission" date="2018-04" db="EMBL/GenBank/DDBJ databases">
        <title>Genomic Encyclopedia of Type Strains, Phase III (KMG-III): the genomes of soil and plant-associated and newly described type strains.</title>
        <authorList>
            <person name="Whitman W."/>
        </authorList>
    </citation>
    <scope>NUCLEOTIDE SEQUENCE [LARGE SCALE GENOMIC DNA]</scope>
    <source>
        <strain evidence="2 3">MA101b</strain>
    </source>
</reference>
<gene>
    <name evidence="2" type="ORF">C8J26_2662</name>
</gene>
<dbReference type="Proteomes" id="UP000244189">
    <property type="component" value="Unassembled WGS sequence"/>
</dbReference>
<keyword evidence="2" id="KW-0418">Kinase</keyword>
<evidence type="ECO:0000313" key="3">
    <source>
        <dbReference type="Proteomes" id="UP000244189"/>
    </source>
</evidence>
<evidence type="ECO:0000259" key="1">
    <source>
        <dbReference type="Pfam" id="PF01636"/>
    </source>
</evidence>
<accession>A0A2T5GKI6</accession>
<dbReference type="Gene3D" id="3.90.1200.10">
    <property type="match status" value="1"/>
</dbReference>
<dbReference type="PANTHER" id="PTHR47829">
    <property type="entry name" value="HYDROLASE, PUTATIVE (AFU_ORTHOLOGUE AFUA_1G12880)-RELATED"/>
    <property type="match status" value="1"/>
</dbReference>
<feature type="domain" description="Aminoglycoside phosphotransferase" evidence="1">
    <location>
        <begin position="44"/>
        <end position="263"/>
    </location>
</feature>
<dbReference type="InterPro" id="IPR011009">
    <property type="entry name" value="Kinase-like_dom_sf"/>
</dbReference>
<protein>
    <submittedName>
        <fullName evidence="2">Aminoglycoside phosphotransferase (APT) family kinase protein</fullName>
    </submittedName>
</protein>
<comment type="caution">
    <text evidence="2">The sequence shown here is derived from an EMBL/GenBank/DDBJ whole genome shotgun (WGS) entry which is preliminary data.</text>
</comment>
<name>A0A2T5GKI6_9SPHN</name>